<feature type="region of interest" description="Disordered" evidence="1">
    <location>
        <begin position="23"/>
        <end position="49"/>
    </location>
</feature>
<organism evidence="3 4">
    <name type="scientific">Caenorhabditis briggsae</name>
    <dbReference type="NCBI Taxonomy" id="6238"/>
    <lineage>
        <taxon>Eukaryota</taxon>
        <taxon>Metazoa</taxon>
        <taxon>Ecdysozoa</taxon>
        <taxon>Nematoda</taxon>
        <taxon>Chromadorea</taxon>
        <taxon>Rhabditida</taxon>
        <taxon>Rhabditina</taxon>
        <taxon>Rhabditomorpha</taxon>
        <taxon>Rhabditoidea</taxon>
        <taxon>Rhabditidae</taxon>
        <taxon>Peloderinae</taxon>
        <taxon>Caenorhabditis</taxon>
    </lineage>
</organism>
<keyword evidence="2" id="KW-0812">Transmembrane</keyword>
<dbReference type="EMBL" id="CP090894">
    <property type="protein sequence ID" value="ULT95406.1"/>
    <property type="molecule type" value="Genomic_DNA"/>
</dbReference>
<name>A0AAE9D6V5_CAEBR</name>
<evidence type="ECO:0000313" key="4">
    <source>
        <dbReference type="Proteomes" id="UP000827892"/>
    </source>
</evidence>
<evidence type="ECO:0000313" key="3">
    <source>
        <dbReference type="EMBL" id="ULT95406.1"/>
    </source>
</evidence>
<accession>A0AAE9D6V5</accession>
<protein>
    <submittedName>
        <fullName evidence="3">Uncharacterized protein</fullName>
    </submittedName>
</protein>
<dbReference type="Proteomes" id="UP000827892">
    <property type="component" value="Chromosome IV"/>
</dbReference>
<feature type="transmembrane region" description="Helical" evidence="2">
    <location>
        <begin position="77"/>
        <end position="100"/>
    </location>
</feature>
<keyword evidence="2" id="KW-0472">Membrane</keyword>
<proteinExistence type="predicted"/>
<sequence>MASCRILIGSCHLRNSFRSSHYHDLQKSQEPTRARATPRSLPTSFHHRSSSQQTINCRWDECRLRLPNPGPSYRNTWFNPILIIFSIDFFPFIFTLFFFLHIG</sequence>
<evidence type="ECO:0000256" key="2">
    <source>
        <dbReference type="SAM" id="Phobius"/>
    </source>
</evidence>
<reference evidence="3 4" key="1">
    <citation type="submission" date="2022-05" db="EMBL/GenBank/DDBJ databases">
        <title>Chromosome-level reference genomes for two strains of Caenorhabditis briggsae: an improved platform for comparative genomics.</title>
        <authorList>
            <person name="Stevens L."/>
            <person name="Andersen E.C."/>
        </authorList>
    </citation>
    <scope>NUCLEOTIDE SEQUENCE [LARGE SCALE GENOMIC DNA]</scope>
    <source>
        <strain evidence="3">QX1410_ONT</strain>
        <tissue evidence="3">Whole-organism</tissue>
    </source>
</reference>
<keyword evidence="2" id="KW-1133">Transmembrane helix</keyword>
<dbReference type="AlphaFoldDB" id="A0AAE9D6V5"/>
<gene>
    <name evidence="3" type="ORF">L3Y34_004260</name>
</gene>
<feature type="compositionally biased region" description="Basic and acidic residues" evidence="1">
    <location>
        <begin position="23"/>
        <end position="33"/>
    </location>
</feature>
<evidence type="ECO:0000256" key="1">
    <source>
        <dbReference type="SAM" id="MobiDB-lite"/>
    </source>
</evidence>